<protein>
    <recommendedName>
        <fullName evidence="3">FTP domain-containing protein</fullName>
    </recommendedName>
</protein>
<accession>A0A5B8UUT4</accession>
<keyword evidence="2" id="KW-1185">Reference proteome</keyword>
<dbReference type="AlphaFoldDB" id="A0A5B8UUT4"/>
<organism evidence="1 2">
    <name type="scientific">Mucilaginibacter ginsenosidivorans</name>
    <dbReference type="NCBI Taxonomy" id="398053"/>
    <lineage>
        <taxon>Bacteria</taxon>
        <taxon>Pseudomonadati</taxon>
        <taxon>Bacteroidota</taxon>
        <taxon>Sphingobacteriia</taxon>
        <taxon>Sphingobacteriales</taxon>
        <taxon>Sphingobacteriaceae</taxon>
        <taxon>Mucilaginibacter</taxon>
    </lineage>
</organism>
<dbReference type="KEGG" id="mgin:FRZ54_05655"/>
<gene>
    <name evidence="1" type="ORF">FRZ54_05655</name>
</gene>
<proteinExistence type="predicted"/>
<dbReference type="RefSeq" id="WP_147030668.1">
    <property type="nucleotide sequence ID" value="NZ_CP042436.1"/>
</dbReference>
<reference evidence="1 2" key="1">
    <citation type="journal article" date="2017" name="Curr. Microbiol.">
        <title>Mucilaginibacter ginsenosidivorans sp. nov., Isolated from Soil of Ginseng Field.</title>
        <authorList>
            <person name="Kim M.M."/>
            <person name="Siddiqi M.Z."/>
            <person name="Im W.T."/>
        </authorList>
    </citation>
    <scope>NUCLEOTIDE SEQUENCE [LARGE SCALE GENOMIC DNA]</scope>
    <source>
        <strain evidence="1 2">Gsoil 3017</strain>
    </source>
</reference>
<dbReference type="Proteomes" id="UP000321479">
    <property type="component" value="Chromosome"/>
</dbReference>
<dbReference type="EMBL" id="CP042436">
    <property type="protein sequence ID" value="QEC62091.1"/>
    <property type="molecule type" value="Genomic_DNA"/>
</dbReference>
<dbReference type="OrthoDB" id="657111at2"/>
<evidence type="ECO:0000313" key="2">
    <source>
        <dbReference type="Proteomes" id="UP000321479"/>
    </source>
</evidence>
<evidence type="ECO:0000313" key="1">
    <source>
        <dbReference type="EMBL" id="QEC62091.1"/>
    </source>
</evidence>
<name>A0A5B8UUT4_9SPHI</name>
<dbReference type="PROSITE" id="PS51257">
    <property type="entry name" value="PROKAR_LIPOPROTEIN"/>
    <property type="match status" value="1"/>
</dbReference>
<evidence type="ECO:0008006" key="3">
    <source>
        <dbReference type="Google" id="ProtNLM"/>
    </source>
</evidence>
<sequence>MKHIFLILFALAVLASCKKNDINGDNGCISQRQTQSFGLNPADSLAALQLLQNNHIATNDIEMEYINLRDTITNAENGTHVYQYIAAIQFIKGLPVLSDDFGYHFLDGVYQHTSGKRYASVPLDTHSTLSLPLLRSLYMTELKKNTTADAYNGFRDSCLVARFGYYNLNAGTGNETPNIVKAWAVRPKNTEYPVAIFRDDNRQNIVYFSGIVLY</sequence>